<organism evidence="1 2">
    <name type="scientific">Reticulibacter mediterranei</name>
    <dbReference type="NCBI Taxonomy" id="2778369"/>
    <lineage>
        <taxon>Bacteria</taxon>
        <taxon>Bacillati</taxon>
        <taxon>Chloroflexota</taxon>
        <taxon>Ktedonobacteria</taxon>
        <taxon>Ktedonobacterales</taxon>
        <taxon>Reticulibacteraceae</taxon>
        <taxon>Reticulibacter</taxon>
    </lineage>
</organism>
<name>A0A8J3N472_9CHLR</name>
<evidence type="ECO:0000313" key="1">
    <source>
        <dbReference type="EMBL" id="GHO97897.1"/>
    </source>
</evidence>
<accession>A0A8J3N472</accession>
<dbReference type="EMBL" id="BNJK01000002">
    <property type="protein sequence ID" value="GHO97897.1"/>
    <property type="molecule type" value="Genomic_DNA"/>
</dbReference>
<evidence type="ECO:0000313" key="2">
    <source>
        <dbReference type="Proteomes" id="UP000597444"/>
    </source>
</evidence>
<sequence length="255" mass="28985">MPRRVFVLIGDDIPHAPAANPQHLNWRTEVAALTTQGISVYAVQALNRRHATPFYRELAHTSGGFHLNLDQFAEITDMLMAICYRQDGADLKIQRYEQEVQQAGRMSRSLRRAFATMQGRDLAVEAGPIDLRAVPAGRFQVLEVDESMPIQTFAQRNGLIFKAGKGFYEFTKTETIQVRKEIVLQHRETGDLFAGNQARVMLGLPLDENARLRPTHLEEYRVFVQSTSYNRKLVARTRFLYEVADYDPSDTATPS</sequence>
<dbReference type="Proteomes" id="UP000597444">
    <property type="component" value="Unassembled WGS sequence"/>
</dbReference>
<dbReference type="PANTHER" id="PTHR47824">
    <property type="entry name" value="UBIQUITIN-LIKE DOMAIN-CONTAINING PROTEIN"/>
    <property type="match status" value="1"/>
</dbReference>
<dbReference type="PANTHER" id="PTHR47824:SF3">
    <property type="entry name" value="UBIQUITIN-LIKE DOMAIN-CONTAINING PROTEIN"/>
    <property type="match status" value="1"/>
</dbReference>
<comment type="caution">
    <text evidence="1">The sequence shown here is derived from an EMBL/GenBank/DDBJ whole genome shotgun (WGS) entry which is preliminary data.</text>
</comment>
<dbReference type="AlphaFoldDB" id="A0A8J3N472"/>
<proteinExistence type="predicted"/>
<gene>
    <name evidence="1" type="ORF">KSF_079450</name>
</gene>
<protein>
    <submittedName>
        <fullName evidence="1">Uncharacterized protein</fullName>
    </submittedName>
</protein>
<reference evidence="1" key="1">
    <citation type="submission" date="2020-10" db="EMBL/GenBank/DDBJ databases">
        <title>Taxonomic study of unclassified bacteria belonging to the class Ktedonobacteria.</title>
        <authorList>
            <person name="Yabe S."/>
            <person name="Wang C.M."/>
            <person name="Zheng Y."/>
            <person name="Sakai Y."/>
            <person name="Cavaletti L."/>
            <person name="Monciardini P."/>
            <person name="Donadio S."/>
        </authorList>
    </citation>
    <scope>NUCLEOTIDE SEQUENCE</scope>
    <source>
        <strain evidence="1">ID150040</strain>
    </source>
</reference>
<keyword evidence="2" id="KW-1185">Reference proteome</keyword>